<organism evidence="1 2">
    <name type="scientific">Actinoplanes sichuanensis</name>
    <dbReference type="NCBI Taxonomy" id="512349"/>
    <lineage>
        <taxon>Bacteria</taxon>
        <taxon>Bacillati</taxon>
        <taxon>Actinomycetota</taxon>
        <taxon>Actinomycetes</taxon>
        <taxon>Micromonosporales</taxon>
        <taxon>Micromonosporaceae</taxon>
        <taxon>Actinoplanes</taxon>
    </lineage>
</organism>
<dbReference type="RefSeq" id="WP_317786956.1">
    <property type="nucleotide sequence ID" value="NZ_AP028461.1"/>
</dbReference>
<gene>
    <name evidence="1" type="ORF">ACFQ5G_41535</name>
</gene>
<dbReference type="Proteomes" id="UP001597183">
    <property type="component" value="Unassembled WGS sequence"/>
</dbReference>
<dbReference type="SUPFAM" id="SSF52833">
    <property type="entry name" value="Thioredoxin-like"/>
    <property type="match status" value="1"/>
</dbReference>
<accession>A0ABW4AMR9</accession>
<dbReference type="Gene3D" id="3.40.30.10">
    <property type="entry name" value="Glutaredoxin"/>
    <property type="match status" value="1"/>
</dbReference>
<reference evidence="2" key="1">
    <citation type="journal article" date="2019" name="Int. J. Syst. Evol. Microbiol.">
        <title>The Global Catalogue of Microorganisms (GCM) 10K type strain sequencing project: providing services to taxonomists for standard genome sequencing and annotation.</title>
        <authorList>
            <consortium name="The Broad Institute Genomics Platform"/>
            <consortium name="The Broad Institute Genome Sequencing Center for Infectious Disease"/>
            <person name="Wu L."/>
            <person name="Ma J."/>
        </authorList>
    </citation>
    <scope>NUCLEOTIDE SEQUENCE [LARGE SCALE GENOMIC DNA]</scope>
    <source>
        <strain evidence="2">CCM 7526</strain>
    </source>
</reference>
<evidence type="ECO:0000313" key="2">
    <source>
        <dbReference type="Proteomes" id="UP001597183"/>
    </source>
</evidence>
<evidence type="ECO:0000313" key="1">
    <source>
        <dbReference type="EMBL" id="MFD1371849.1"/>
    </source>
</evidence>
<dbReference type="EMBL" id="JBHTMK010000053">
    <property type="protein sequence ID" value="MFD1371849.1"/>
    <property type="molecule type" value="Genomic_DNA"/>
</dbReference>
<sequence length="169" mass="17798">MTVLVTAVVILALVSALNMLLILSVARQTQRNSELLWPVAERGVPAKALPVGATVGPVDGAWAGDTLVAFLVPGCGSCREVRRQLRPRAARWPGGRDRVLVVVTGRNATKSYAASLAGVARVVVDTDETVRTAFGVRGLPALFVVAPDGELTWTGVHVEAVPEPVEASR</sequence>
<comment type="caution">
    <text evidence="1">The sequence shown here is derived from an EMBL/GenBank/DDBJ whole genome shotgun (WGS) entry which is preliminary data.</text>
</comment>
<protein>
    <submittedName>
        <fullName evidence="1">TlpA family protein disulfide reductase</fullName>
    </submittedName>
</protein>
<keyword evidence="2" id="KW-1185">Reference proteome</keyword>
<name>A0ABW4AMR9_9ACTN</name>
<dbReference type="InterPro" id="IPR036249">
    <property type="entry name" value="Thioredoxin-like_sf"/>
</dbReference>
<proteinExistence type="predicted"/>